<evidence type="ECO:0000313" key="4">
    <source>
        <dbReference type="Proteomes" id="UP000242231"/>
    </source>
</evidence>
<dbReference type="EMBL" id="MPZM01000006">
    <property type="protein sequence ID" value="PPL17560.1"/>
    <property type="molecule type" value="Genomic_DNA"/>
</dbReference>
<evidence type="ECO:0000256" key="1">
    <source>
        <dbReference type="SAM" id="SignalP"/>
    </source>
</evidence>
<dbReference type="GO" id="GO:0043190">
    <property type="term" value="C:ATP-binding cassette (ABC) transporter complex"/>
    <property type="evidence" value="ECO:0007669"/>
    <property type="project" value="InterPro"/>
</dbReference>
<dbReference type="Proteomes" id="UP000242231">
    <property type="component" value="Unassembled WGS sequence"/>
</dbReference>
<keyword evidence="4" id="KW-1185">Reference proteome</keyword>
<reference evidence="4" key="1">
    <citation type="submission" date="2016-11" db="EMBL/GenBank/DDBJ databases">
        <authorList>
            <person name="Sisinthy S."/>
            <person name="Ara S."/>
            <person name="Gundlapally S.R."/>
        </authorList>
    </citation>
    <scope>NUCLEOTIDE SEQUENCE [LARGE SCALE GENOMIC DNA]</scope>
    <source>
        <strain evidence="4">V1-41</strain>
    </source>
</reference>
<feature type="domain" description="ABC-type glycine betaine transport system substrate-binding" evidence="2">
    <location>
        <begin position="25"/>
        <end position="298"/>
    </location>
</feature>
<proteinExistence type="predicted"/>
<dbReference type="OrthoDB" id="9781705at2"/>
<sequence length="305" mass="32663">MKKSLASALFTLSMAVAQPGLAADSIVVSSKIDTEGGLLGNVIYLALEDAGLDVENRSQLGGTPIVRKAIISGEIDIYPEYTGNAAFFHNKEEDPVWRSFQQGYDQAKQLDYDQHKLVWLTPANANNTWAIALRQDIADSNQLHTMSDFGRYVSLGGEVKLAASAEFVSSPAVLPAFQKTYDFTLADNQLLVLAGGNTAATIKAAALQTDNTNAAMVYGTDGAIASVGLVVMEDDKGVQPVYAPAPIVREQTLQAHPEIATILEPIFQSLDVKTLQQLNSRIAIGGESAQAVARSYLADKGFLKD</sequence>
<organism evidence="3 4">
    <name type="scientific">Oceanisphaera arctica</name>
    <dbReference type="NCBI Taxonomy" id="641510"/>
    <lineage>
        <taxon>Bacteria</taxon>
        <taxon>Pseudomonadati</taxon>
        <taxon>Pseudomonadota</taxon>
        <taxon>Gammaproteobacteria</taxon>
        <taxon>Aeromonadales</taxon>
        <taxon>Aeromonadaceae</taxon>
        <taxon>Oceanisphaera</taxon>
    </lineage>
</organism>
<dbReference type="Gene3D" id="3.40.190.120">
    <property type="entry name" value="Osmoprotection protein (prox), domain 2"/>
    <property type="match status" value="1"/>
</dbReference>
<accession>A0A2P5TPF4</accession>
<dbReference type="SUPFAM" id="SSF53850">
    <property type="entry name" value="Periplasmic binding protein-like II"/>
    <property type="match status" value="1"/>
</dbReference>
<feature type="chain" id="PRO_5015116393" evidence="1">
    <location>
        <begin position="23"/>
        <end position="305"/>
    </location>
</feature>
<feature type="signal peptide" evidence="1">
    <location>
        <begin position="1"/>
        <end position="22"/>
    </location>
</feature>
<protein>
    <submittedName>
        <fullName evidence="3">ABC transporter substrate-binding protein</fullName>
    </submittedName>
</protein>
<gene>
    <name evidence="3" type="ORF">UN63_04535</name>
</gene>
<dbReference type="InterPro" id="IPR007210">
    <property type="entry name" value="ABC_Gly_betaine_transp_sub-bd"/>
</dbReference>
<evidence type="ECO:0000259" key="2">
    <source>
        <dbReference type="Pfam" id="PF04069"/>
    </source>
</evidence>
<dbReference type="GO" id="GO:0022857">
    <property type="term" value="F:transmembrane transporter activity"/>
    <property type="evidence" value="ECO:0007669"/>
    <property type="project" value="InterPro"/>
</dbReference>
<keyword evidence="1" id="KW-0732">Signal</keyword>
<name>A0A2P5TPF4_9GAMM</name>
<dbReference type="RefSeq" id="WP_104485593.1">
    <property type="nucleotide sequence ID" value="NZ_BMYB01000009.1"/>
</dbReference>
<dbReference type="CDD" id="cd13616">
    <property type="entry name" value="PBP2_OsmF"/>
    <property type="match status" value="1"/>
</dbReference>
<evidence type="ECO:0000313" key="3">
    <source>
        <dbReference type="EMBL" id="PPL17560.1"/>
    </source>
</evidence>
<comment type="caution">
    <text evidence="3">The sequence shown here is derived from an EMBL/GenBank/DDBJ whole genome shotgun (WGS) entry which is preliminary data.</text>
</comment>
<dbReference type="Pfam" id="PF04069">
    <property type="entry name" value="OpuAC"/>
    <property type="match status" value="1"/>
</dbReference>
<dbReference type="AlphaFoldDB" id="A0A2P5TPF4"/>
<dbReference type="Gene3D" id="3.40.190.10">
    <property type="entry name" value="Periplasmic binding protein-like II"/>
    <property type="match status" value="1"/>
</dbReference>